<keyword evidence="3" id="KW-1185">Reference proteome</keyword>
<dbReference type="AlphaFoldDB" id="A0A7W7VEE9"/>
<feature type="compositionally biased region" description="Low complexity" evidence="1">
    <location>
        <begin position="1"/>
        <end position="19"/>
    </location>
</feature>
<dbReference type="EMBL" id="JACHJQ010000003">
    <property type="protein sequence ID" value="MBB4906930.1"/>
    <property type="molecule type" value="Genomic_DNA"/>
</dbReference>
<accession>A0A7W7VEE9</accession>
<evidence type="ECO:0000256" key="1">
    <source>
        <dbReference type="SAM" id="MobiDB-lite"/>
    </source>
</evidence>
<gene>
    <name evidence="2" type="ORF">FHR82_003150</name>
</gene>
<comment type="caution">
    <text evidence="2">The sequence shown here is derived from an EMBL/GenBank/DDBJ whole genome shotgun (WGS) entry which is preliminary data.</text>
</comment>
<name>A0A7W7VEE9_9PSEU</name>
<proteinExistence type="predicted"/>
<evidence type="ECO:0000313" key="2">
    <source>
        <dbReference type="EMBL" id="MBB4906930.1"/>
    </source>
</evidence>
<feature type="compositionally biased region" description="Low complexity" evidence="1">
    <location>
        <begin position="26"/>
        <end position="44"/>
    </location>
</feature>
<dbReference type="RefSeq" id="WP_184811071.1">
    <property type="nucleotide sequence ID" value="NZ_JACHJQ010000003.1"/>
</dbReference>
<reference evidence="2 3" key="1">
    <citation type="submission" date="2020-08" db="EMBL/GenBank/DDBJ databases">
        <title>Genomic Encyclopedia of Type Strains, Phase III (KMG-III): the genomes of soil and plant-associated and newly described type strains.</title>
        <authorList>
            <person name="Whitman W."/>
        </authorList>
    </citation>
    <scope>NUCLEOTIDE SEQUENCE [LARGE SCALE GENOMIC DNA]</scope>
    <source>
        <strain evidence="2 3">CECT 8960</strain>
    </source>
</reference>
<protein>
    <submittedName>
        <fullName evidence="2">Uncharacterized protein</fullName>
    </submittedName>
</protein>
<feature type="region of interest" description="Disordered" evidence="1">
    <location>
        <begin position="103"/>
        <end position="131"/>
    </location>
</feature>
<organism evidence="2 3">
    <name type="scientific">Actinophytocola algeriensis</name>
    <dbReference type="NCBI Taxonomy" id="1768010"/>
    <lineage>
        <taxon>Bacteria</taxon>
        <taxon>Bacillati</taxon>
        <taxon>Actinomycetota</taxon>
        <taxon>Actinomycetes</taxon>
        <taxon>Pseudonocardiales</taxon>
        <taxon>Pseudonocardiaceae</taxon>
    </lineage>
</organism>
<feature type="region of interest" description="Disordered" evidence="1">
    <location>
        <begin position="1"/>
        <end position="52"/>
    </location>
</feature>
<dbReference type="Proteomes" id="UP000520767">
    <property type="component" value="Unassembled WGS sequence"/>
</dbReference>
<sequence>MGTRAAARAVLDPAARPAADLPPPADLTRTGPSTGSSPRSGGRPVPQLAVRKQPLSVLAKSRLRNLSIDRPARSTFWDTDRTAFEIYLSPGDDIHARGNPHIAVESAGGRGDLSNPEALPQEQADRGTEAMTQVVETYFH</sequence>
<evidence type="ECO:0000313" key="3">
    <source>
        <dbReference type="Proteomes" id="UP000520767"/>
    </source>
</evidence>